<evidence type="ECO:0000313" key="2">
    <source>
        <dbReference type="Proteomes" id="UP000183832"/>
    </source>
</evidence>
<dbReference type="SUPFAM" id="SSF53474">
    <property type="entry name" value="alpha/beta-Hydrolases"/>
    <property type="match status" value="1"/>
</dbReference>
<organism evidence="1 2">
    <name type="scientific">Clunio marinus</name>
    <dbReference type="NCBI Taxonomy" id="568069"/>
    <lineage>
        <taxon>Eukaryota</taxon>
        <taxon>Metazoa</taxon>
        <taxon>Ecdysozoa</taxon>
        <taxon>Arthropoda</taxon>
        <taxon>Hexapoda</taxon>
        <taxon>Insecta</taxon>
        <taxon>Pterygota</taxon>
        <taxon>Neoptera</taxon>
        <taxon>Endopterygota</taxon>
        <taxon>Diptera</taxon>
        <taxon>Nematocera</taxon>
        <taxon>Chironomoidea</taxon>
        <taxon>Chironomidae</taxon>
        <taxon>Clunio</taxon>
    </lineage>
</organism>
<reference evidence="1 2" key="1">
    <citation type="submission" date="2015-04" db="EMBL/GenBank/DDBJ databases">
        <authorList>
            <person name="Syromyatnikov M.Y."/>
            <person name="Popov V.N."/>
        </authorList>
    </citation>
    <scope>NUCLEOTIDE SEQUENCE [LARGE SCALE GENOMIC DNA]</scope>
</reference>
<dbReference type="Proteomes" id="UP000183832">
    <property type="component" value="Unassembled WGS sequence"/>
</dbReference>
<dbReference type="Gene3D" id="1.25.40.20">
    <property type="entry name" value="Ankyrin repeat-containing domain"/>
    <property type="match status" value="1"/>
</dbReference>
<dbReference type="InterPro" id="IPR027417">
    <property type="entry name" value="P-loop_NTPase"/>
</dbReference>
<dbReference type="SUPFAM" id="SSF52540">
    <property type="entry name" value="P-loop containing nucleoside triphosphate hydrolases"/>
    <property type="match status" value="1"/>
</dbReference>
<proteinExistence type="predicted"/>
<evidence type="ECO:0000313" key="1">
    <source>
        <dbReference type="EMBL" id="CRL01480.1"/>
    </source>
</evidence>
<dbReference type="InterPro" id="IPR036770">
    <property type="entry name" value="Ankyrin_rpt-contain_sf"/>
</dbReference>
<protein>
    <submittedName>
        <fullName evidence="1">CLUMA_CG014684, isoform A</fullName>
    </submittedName>
</protein>
<dbReference type="OrthoDB" id="6693298at2759"/>
<keyword evidence="2" id="KW-1185">Reference proteome</keyword>
<dbReference type="SUPFAM" id="SSF140860">
    <property type="entry name" value="Pseudo ankyrin repeat-like"/>
    <property type="match status" value="1"/>
</dbReference>
<dbReference type="InterPro" id="IPR029058">
    <property type="entry name" value="AB_hydrolase_fold"/>
</dbReference>
<dbReference type="EMBL" id="CVRI01000055">
    <property type="protein sequence ID" value="CRL01480.1"/>
    <property type="molecule type" value="Genomic_DNA"/>
</dbReference>
<gene>
    <name evidence="1" type="ORF">CLUMA_CG014684</name>
</gene>
<accession>A0A1J1IMU0</accession>
<dbReference type="Gene3D" id="3.40.50.1820">
    <property type="entry name" value="alpha/beta hydrolase"/>
    <property type="match status" value="1"/>
</dbReference>
<sequence>MFIKTPFENQVNAVNETLKVDNKLQLSHQNFIDDIREQLKIRKISLIERLKHIQEFPTTHVLADLSWKVYEDQEKEKLPDGWKLLTTAQNKEISNGYFGAAFLNPESQHCVVSHRGTELSNFGSVLTDITGILFNNYAGQMDSACTFATKVADALKIIESESEDTHFELFFTGHSLGGYLAQITNFSNAFLKQNEETFKRREPNDGEPFHTFAIVFDSPGSLPMLMKMKSKFETSDDPICLEDLSITSFLSAPNQVNTCNEAFGKVFRIFIDTSKMNFMDRNIGYTLTMHSIENIVKFFGSHDEDQVQEVLEWPLREGITGIQELEKFLKYANYRNHYHIRGTIKEASKKIYVRYKTRKFNRTSKPFSVFSRREKMFLEHFRWLKNLAEYASFNEYFDEIKDCEEIFKKLKSFDIIDQDIHFKRSEEIKYFIPLIKIFLKLFPNIVEKARKFLIDPQIRAKIFSFETKIGLKHKKENFLDFKPSTINLVNIFNNQFSQVSIRNGKSYDGLSMIFNELERSSFKNKYSNDGILVLDLQRFTIVNELIDVKEYLKSSQNNFLVIVHCEDNVEIIEDSRNPFKNLIDALNDHPEFKIIMIGGSENLHFNDICEQVKEKIPDGFYKVEKEISWNDLSKDSQKKILKKGINFQGRHETLENFEIENLNDTLMNHILNCEDLEVNVDPFMKNSFTVYTNDHEKKELKGKLLLESLENNEDVLFISGIYNESFEKSSGEMKKILQVDNSNEESLVDHNIVINLERLNECKKKLQITTTVGTDKTLEEFDEKCRNFFDNSNRIVHWIKIKDDKLTWRKSFNNSLYIERKLKTENRVINDKQLHDEENKLIVLVGTNGEGKSATLTHLARGKSKKSWVIHRNFKDIPLDEMKGNELSLDSVATLISKACNYDEENHLQSFLLRQMLSNKTEKPITFFLDNFEDLNDKDRVKAVNLLKFIKDNTSCRVILTLPDNLINLFQELNPSSYTFERMERTDKVKLLKEFWRTQFSLLWGHKKCTEIFSEAKKSKFNSFADILLEHLDSMINKKADEKVMGGPKQLKLLAEGFMEDFEKFVQISTLKQKIIEGLNLKSIYMQYVNAKYELYVTTKAQVASIDQKSKGMWRSFQNISLDSFVPQDFLTKYELCSTDYLIYQLTKNQSAPKLLKTFTGYILTDCKCEKIRKYLNTHEDLLPKCVAFEITDENVQSIVGAPMITACTEGHENILKFLIELLRKKPQLNNVELIEDDSGKNALDYGIEYCHKACVKTLVEFLMDFGNEENLKKSLQNINDNILERFANKAESEEYLEWFSKILIKNNVQKTF</sequence>
<dbReference type="Gene3D" id="3.40.50.300">
    <property type="entry name" value="P-loop containing nucleotide triphosphate hydrolases"/>
    <property type="match status" value="1"/>
</dbReference>
<name>A0A1J1IMU0_9DIPT</name>